<dbReference type="EMBL" id="KN835928">
    <property type="protein sequence ID" value="KIK33502.1"/>
    <property type="molecule type" value="Genomic_DNA"/>
</dbReference>
<evidence type="ECO:0000313" key="2">
    <source>
        <dbReference type="Proteomes" id="UP000054485"/>
    </source>
</evidence>
<keyword evidence="2" id="KW-1185">Reference proteome</keyword>
<dbReference type="PANTHER" id="PTHR33096">
    <property type="entry name" value="CXC2 DOMAIN-CONTAINING PROTEIN"/>
    <property type="match status" value="1"/>
</dbReference>
<gene>
    <name evidence="1" type="ORF">CY34DRAFT_99474</name>
</gene>
<dbReference type="HOGENOM" id="CLU_091791_1_2_1"/>
<accession>A0A0D0AH15</accession>
<dbReference type="AlphaFoldDB" id="A0A0D0AH15"/>
<dbReference type="Proteomes" id="UP000054485">
    <property type="component" value="Unassembled WGS sequence"/>
</dbReference>
<reference evidence="1 2" key="1">
    <citation type="submission" date="2014-04" db="EMBL/GenBank/DDBJ databases">
        <authorList>
            <consortium name="DOE Joint Genome Institute"/>
            <person name="Kuo A."/>
            <person name="Ruytinx J."/>
            <person name="Rineau F."/>
            <person name="Colpaert J."/>
            <person name="Kohler A."/>
            <person name="Nagy L.G."/>
            <person name="Floudas D."/>
            <person name="Copeland A."/>
            <person name="Barry K.W."/>
            <person name="Cichocki N."/>
            <person name="Veneault-Fourrey C."/>
            <person name="LaButti K."/>
            <person name="Lindquist E.A."/>
            <person name="Lipzen A."/>
            <person name="Lundell T."/>
            <person name="Morin E."/>
            <person name="Murat C."/>
            <person name="Sun H."/>
            <person name="Tunlid A."/>
            <person name="Henrissat B."/>
            <person name="Grigoriev I.V."/>
            <person name="Hibbett D.S."/>
            <person name="Martin F."/>
            <person name="Nordberg H.P."/>
            <person name="Cantor M.N."/>
            <person name="Hua S.X."/>
        </authorList>
    </citation>
    <scope>NUCLEOTIDE SEQUENCE [LARGE SCALE GENOMIC DNA]</scope>
    <source>
        <strain evidence="1 2">UH-Slu-Lm8-n1</strain>
    </source>
</reference>
<dbReference type="InParanoid" id="A0A0D0AH15"/>
<sequence length="188" mass="21584">MHIPVSVLNRCGDSFIAADEKREKASTRFFTDTALVCRHDHVLWIANLTSAGEKQHYALALLDRLFKHIPTQMTIGLLYDIGCQLERSCRKWSFLDNSTLSRIAFAVAVFHAYGYQWPCQIVYHPRKRDGFGLSDGEGCERLWSFLKPLIPSLRVSGVHMLFSNQFINLTLRRSLISDYLSLILKFTT</sequence>
<dbReference type="PANTHER" id="PTHR33096:SF1">
    <property type="entry name" value="CXC1-LIKE CYSTEINE CLUSTER ASSOCIATED WITH KDZ TRANSPOSASES DOMAIN-CONTAINING PROTEIN"/>
    <property type="match status" value="1"/>
</dbReference>
<organism evidence="1 2">
    <name type="scientific">Suillus luteus UH-Slu-Lm8-n1</name>
    <dbReference type="NCBI Taxonomy" id="930992"/>
    <lineage>
        <taxon>Eukaryota</taxon>
        <taxon>Fungi</taxon>
        <taxon>Dikarya</taxon>
        <taxon>Basidiomycota</taxon>
        <taxon>Agaricomycotina</taxon>
        <taxon>Agaricomycetes</taxon>
        <taxon>Agaricomycetidae</taxon>
        <taxon>Boletales</taxon>
        <taxon>Suillineae</taxon>
        <taxon>Suillaceae</taxon>
        <taxon>Suillus</taxon>
    </lineage>
</organism>
<dbReference type="STRING" id="930992.A0A0D0AH15"/>
<protein>
    <submittedName>
        <fullName evidence="1">Uncharacterized protein</fullName>
    </submittedName>
</protein>
<reference evidence="2" key="2">
    <citation type="submission" date="2015-01" db="EMBL/GenBank/DDBJ databases">
        <title>Evolutionary Origins and Diversification of the Mycorrhizal Mutualists.</title>
        <authorList>
            <consortium name="DOE Joint Genome Institute"/>
            <consortium name="Mycorrhizal Genomics Consortium"/>
            <person name="Kohler A."/>
            <person name="Kuo A."/>
            <person name="Nagy L.G."/>
            <person name="Floudas D."/>
            <person name="Copeland A."/>
            <person name="Barry K.W."/>
            <person name="Cichocki N."/>
            <person name="Veneault-Fourrey C."/>
            <person name="LaButti K."/>
            <person name="Lindquist E.A."/>
            <person name="Lipzen A."/>
            <person name="Lundell T."/>
            <person name="Morin E."/>
            <person name="Murat C."/>
            <person name="Riley R."/>
            <person name="Ohm R."/>
            <person name="Sun H."/>
            <person name="Tunlid A."/>
            <person name="Henrissat B."/>
            <person name="Grigoriev I.V."/>
            <person name="Hibbett D.S."/>
            <person name="Martin F."/>
        </authorList>
    </citation>
    <scope>NUCLEOTIDE SEQUENCE [LARGE SCALE GENOMIC DNA]</scope>
    <source>
        <strain evidence="2">UH-Slu-Lm8-n1</strain>
    </source>
</reference>
<name>A0A0D0AH15_9AGAM</name>
<dbReference type="Pfam" id="PF18758">
    <property type="entry name" value="KDZ"/>
    <property type="match status" value="1"/>
</dbReference>
<dbReference type="OrthoDB" id="3364670at2759"/>
<proteinExistence type="predicted"/>
<dbReference type="InterPro" id="IPR040521">
    <property type="entry name" value="KDZ"/>
</dbReference>
<evidence type="ECO:0000313" key="1">
    <source>
        <dbReference type="EMBL" id="KIK33502.1"/>
    </source>
</evidence>